<keyword evidence="3" id="KW-0328">Glycosyltransferase</keyword>
<dbReference type="GO" id="GO:0005886">
    <property type="term" value="C:plasma membrane"/>
    <property type="evidence" value="ECO:0007669"/>
    <property type="project" value="UniProtKB-SubCell"/>
</dbReference>
<feature type="transmembrane region" description="Helical" evidence="9">
    <location>
        <begin position="294"/>
        <end position="312"/>
    </location>
</feature>
<comment type="subcellular location">
    <subcellularLocation>
        <location evidence="1">Cell membrane</location>
        <topology evidence="1">Multi-pass membrane protein</topology>
    </subcellularLocation>
</comment>
<feature type="transmembrane region" description="Helical" evidence="9">
    <location>
        <begin position="161"/>
        <end position="179"/>
    </location>
</feature>
<evidence type="ECO:0000313" key="10">
    <source>
        <dbReference type="EMBL" id="QLG62555.1"/>
    </source>
</evidence>
<feature type="transmembrane region" description="Helical" evidence="9">
    <location>
        <begin position="324"/>
        <end position="349"/>
    </location>
</feature>
<dbReference type="GeneID" id="56038354"/>
<evidence type="ECO:0000256" key="1">
    <source>
        <dbReference type="ARBA" id="ARBA00004651"/>
    </source>
</evidence>
<dbReference type="RefSeq" id="WP_179269140.1">
    <property type="nucleotide sequence ID" value="NZ_CP058579.1"/>
</dbReference>
<dbReference type="OrthoDB" id="242465at2157"/>
<dbReference type="InterPro" id="IPR050297">
    <property type="entry name" value="LipidA_mod_glycosyltrf_83"/>
</dbReference>
<feature type="compositionally biased region" description="Polar residues" evidence="8">
    <location>
        <begin position="612"/>
        <end position="633"/>
    </location>
</feature>
<evidence type="ECO:0000313" key="11">
    <source>
        <dbReference type="Proteomes" id="UP000509626"/>
    </source>
</evidence>
<keyword evidence="7 9" id="KW-0472">Membrane</keyword>
<gene>
    <name evidence="10" type="ORF">HUG12_12805</name>
</gene>
<sequence length="643" mass="67663">MATIGDLRAPTKRDVTVTAVDAVYLFPGLAASTLVYAAYLSTHPLPSYGAGLFFAMAEAVSGNGYLPPETVRGYTADGVPFAYPPLAIYALAVVRDATGVDALTQARFLPGLVSTLAVVPTYFLSRALLDTRPRAALATVLTATSPPVLQWHLSAGGVVRAPAYLLLLSGLYAAVRLFGDRNRSWLWPATGLFGLTVLTHPLYAAAFALSCLWLYVALDGTRRGLGDGTIVAGGGLVLASPWLATVAANHGLGTLAAAAGTHGGIGGRLVDLLAGRDVASILFSPPGSGTGSPAGQLVLWVWLALVIAAFAYTLRERGPLLPGWFLVIGATLWKGRFVFLLGAMVTAFATADGFPRLLGGSDGVRRERVAVAAAVVLAVTSVAVGGLYAAGAVQTHPGNPSQPQYIDEADVEAMEAVAATTDPDATFVVLGDAAEWFPYLTDRTILSSHWGVEWHGADEFTRQFSLQRRISRCPTGACITERLRENRVEPDFLYVPTDAYTVNGVVYRPEPGRVAALVAADRYRLVYRNEGVAVVAVDHGGDPSAPASATSTLPSRPLEPSGKRLAPEGPPDERATRGVTDGVGSRTQSRPEGMEPGSRHLPAPVVSAPDRASSTQEGRPTEETSSSLRSNESVWVRSTPLMV</sequence>
<dbReference type="PANTHER" id="PTHR33908:SF11">
    <property type="entry name" value="MEMBRANE PROTEIN"/>
    <property type="match status" value="1"/>
</dbReference>
<evidence type="ECO:0000256" key="8">
    <source>
        <dbReference type="SAM" id="MobiDB-lite"/>
    </source>
</evidence>
<evidence type="ECO:0000256" key="9">
    <source>
        <dbReference type="SAM" id="Phobius"/>
    </source>
</evidence>
<feature type="transmembrane region" description="Helical" evidence="9">
    <location>
        <begin position="106"/>
        <end position="124"/>
    </location>
</feature>
<dbReference type="Proteomes" id="UP000509626">
    <property type="component" value="Chromosome"/>
</dbReference>
<feature type="region of interest" description="Disordered" evidence="8">
    <location>
        <begin position="539"/>
        <end position="643"/>
    </location>
</feature>
<dbReference type="PANTHER" id="PTHR33908">
    <property type="entry name" value="MANNOSYLTRANSFERASE YKCB-RELATED"/>
    <property type="match status" value="1"/>
</dbReference>
<evidence type="ECO:0000256" key="2">
    <source>
        <dbReference type="ARBA" id="ARBA00022475"/>
    </source>
</evidence>
<reference evidence="10 11" key="1">
    <citation type="submission" date="2020-06" db="EMBL/GenBank/DDBJ databases">
        <title>NJ-3-1, isolated from saline soil.</title>
        <authorList>
            <person name="Cui H.L."/>
            <person name="Shi X."/>
        </authorList>
    </citation>
    <scope>NUCLEOTIDE SEQUENCE [LARGE SCALE GENOMIC DNA]</scope>
    <source>
        <strain evidence="10 11">NJ-3-1</strain>
    </source>
</reference>
<evidence type="ECO:0000256" key="5">
    <source>
        <dbReference type="ARBA" id="ARBA00022692"/>
    </source>
</evidence>
<protein>
    <recommendedName>
        <fullName evidence="12">Glycosyltransferase RgtA/B/C/D-like domain-containing protein</fullName>
    </recommendedName>
</protein>
<feature type="transmembrane region" description="Helical" evidence="9">
    <location>
        <begin position="22"/>
        <end position="40"/>
    </location>
</feature>
<dbReference type="GO" id="GO:0008610">
    <property type="term" value="P:lipid biosynthetic process"/>
    <property type="evidence" value="ECO:0007669"/>
    <property type="project" value="UniProtKB-ARBA"/>
</dbReference>
<keyword evidence="5 9" id="KW-0812">Transmembrane</keyword>
<keyword evidence="4" id="KW-0808">Transferase</keyword>
<organism evidence="10 11">
    <name type="scientific">Halorarum salinum</name>
    <dbReference type="NCBI Taxonomy" id="2743089"/>
    <lineage>
        <taxon>Archaea</taxon>
        <taxon>Methanobacteriati</taxon>
        <taxon>Methanobacteriota</taxon>
        <taxon>Stenosarchaea group</taxon>
        <taxon>Halobacteria</taxon>
        <taxon>Halobacteriales</taxon>
        <taxon>Haloferacaceae</taxon>
        <taxon>Halorarum</taxon>
    </lineage>
</organism>
<name>A0A7D5LC68_9EURY</name>
<evidence type="ECO:0000256" key="3">
    <source>
        <dbReference type="ARBA" id="ARBA00022676"/>
    </source>
</evidence>
<keyword evidence="2" id="KW-1003">Cell membrane</keyword>
<feature type="compositionally biased region" description="Basic and acidic residues" evidence="8">
    <location>
        <begin position="561"/>
        <end position="576"/>
    </location>
</feature>
<feature type="transmembrane region" description="Helical" evidence="9">
    <location>
        <begin position="191"/>
        <end position="216"/>
    </location>
</feature>
<evidence type="ECO:0000256" key="4">
    <source>
        <dbReference type="ARBA" id="ARBA00022679"/>
    </source>
</evidence>
<dbReference type="EMBL" id="CP058579">
    <property type="protein sequence ID" value="QLG62555.1"/>
    <property type="molecule type" value="Genomic_DNA"/>
</dbReference>
<dbReference type="KEGG" id="halu:HUG12_12805"/>
<accession>A0A7D5LC68</accession>
<evidence type="ECO:0000256" key="6">
    <source>
        <dbReference type="ARBA" id="ARBA00022989"/>
    </source>
</evidence>
<keyword evidence="11" id="KW-1185">Reference proteome</keyword>
<feature type="transmembrane region" description="Helical" evidence="9">
    <location>
        <begin position="369"/>
        <end position="390"/>
    </location>
</feature>
<evidence type="ECO:0008006" key="12">
    <source>
        <dbReference type="Google" id="ProtNLM"/>
    </source>
</evidence>
<dbReference type="GO" id="GO:0016763">
    <property type="term" value="F:pentosyltransferase activity"/>
    <property type="evidence" value="ECO:0007669"/>
    <property type="project" value="TreeGrafter"/>
</dbReference>
<evidence type="ECO:0000256" key="7">
    <source>
        <dbReference type="ARBA" id="ARBA00023136"/>
    </source>
</evidence>
<proteinExistence type="predicted"/>
<feature type="compositionally biased region" description="Low complexity" evidence="8">
    <location>
        <begin position="539"/>
        <end position="556"/>
    </location>
</feature>
<dbReference type="AlphaFoldDB" id="A0A7D5LC68"/>
<keyword evidence="6 9" id="KW-1133">Transmembrane helix</keyword>